<evidence type="ECO:0000313" key="11">
    <source>
        <dbReference type="EMBL" id="KAK5109596.1"/>
    </source>
</evidence>
<evidence type="ECO:0000256" key="8">
    <source>
        <dbReference type="RuleBase" id="RU003857"/>
    </source>
</evidence>
<feature type="transmembrane region" description="Helical" evidence="9">
    <location>
        <begin position="151"/>
        <end position="169"/>
    </location>
</feature>
<evidence type="ECO:0000256" key="5">
    <source>
        <dbReference type="ARBA" id="ARBA00023065"/>
    </source>
</evidence>
<reference evidence="11" key="1">
    <citation type="submission" date="2023-08" db="EMBL/GenBank/DDBJ databases">
        <title>Black Yeasts Isolated from many extreme environments.</title>
        <authorList>
            <person name="Coleine C."/>
            <person name="Stajich J.E."/>
            <person name="Selbmann L."/>
        </authorList>
    </citation>
    <scope>NUCLEOTIDE SEQUENCE</scope>
    <source>
        <strain evidence="11">CCFEE 5401</strain>
    </source>
</reference>
<evidence type="ECO:0000256" key="3">
    <source>
        <dbReference type="ARBA" id="ARBA00022692"/>
    </source>
</evidence>
<feature type="transmembrane region" description="Helical" evidence="9">
    <location>
        <begin position="35"/>
        <end position="54"/>
    </location>
</feature>
<evidence type="ECO:0000256" key="1">
    <source>
        <dbReference type="ARBA" id="ARBA00004141"/>
    </source>
</evidence>
<sequence>MASAFNICAVAVPWRAIVSPISTQAKGRHLPDPRWLVAINALSIAIAIIANLTLLSHMTEHVRFNISAPITIIGWFVPGVIDIAMVAAAPRLVPLPTATYGTAAWSQAYHYAISSEIIYVSLSLMLAFTAFGWWHKRISGSFKLTLAQRSWMVHTTLFTGYILAIAAIYSRIEGWLFLDAVYFAVVTIFTIGFGDFAPRTQVGRGLFLLFAIGGDRACWSYCCDYSGFGSGEWFPDGVNIVKIRGSNKYFDTIYFTYVAQITVGYGDLHPQTNSTKPAFVFWALLVLPTFTFLIGAVGDAVTDAVNWFSLWVPKVAPKIRSLARKIAGRPSKFDKSIAEASDKNAKNVAAFQDLADNETGGLTSSRDKAENAFEAVNSEAEITAYRPCITIRAPQKVMSLLDERTPREYAYAEWTWLLKLLSEDENGATRHRRVGQEVREGTEIGVPLRRGREHVWSRLGQESPLMDLKGGSEARWVLERLLRVLEVDARRVGDQWLGVGREGFLAEEGWSGGGGKGRMRMQGLRRRLLSVVGSRRENRRVFATL</sequence>
<dbReference type="PRINTS" id="PR01333">
    <property type="entry name" value="2POREKCHANEL"/>
</dbReference>
<name>A0AAN7YIA6_9PEZI</name>
<dbReference type="InterPro" id="IPR013099">
    <property type="entry name" value="K_chnl_dom"/>
</dbReference>
<keyword evidence="6 9" id="KW-0472">Membrane</keyword>
<keyword evidence="2 8" id="KW-0813">Transport</keyword>
<feature type="transmembrane region" description="Helical" evidence="9">
    <location>
        <begin position="279"/>
        <end position="298"/>
    </location>
</feature>
<keyword evidence="5 8" id="KW-0406">Ion transport</keyword>
<protein>
    <recommendedName>
        <fullName evidence="10">Potassium channel domain-containing protein</fullName>
    </recommendedName>
</protein>
<dbReference type="AlphaFoldDB" id="A0AAN7YIA6"/>
<dbReference type="PANTHER" id="PTHR11003">
    <property type="entry name" value="POTASSIUM CHANNEL, SUBFAMILY K"/>
    <property type="match status" value="1"/>
</dbReference>
<evidence type="ECO:0000313" key="12">
    <source>
        <dbReference type="Proteomes" id="UP001310890"/>
    </source>
</evidence>
<evidence type="ECO:0000256" key="7">
    <source>
        <dbReference type="ARBA" id="ARBA00023303"/>
    </source>
</evidence>
<dbReference type="Gene3D" id="1.10.287.70">
    <property type="match status" value="2"/>
</dbReference>
<dbReference type="GO" id="GO:0030322">
    <property type="term" value="P:stabilization of membrane potential"/>
    <property type="evidence" value="ECO:0007669"/>
    <property type="project" value="TreeGrafter"/>
</dbReference>
<feature type="transmembrane region" description="Helical" evidence="9">
    <location>
        <begin position="66"/>
        <end position="88"/>
    </location>
</feature>
<dbReference type="Pfam" id="PF07885">
    <property type="entry name" value="Ion_trans_2"/>
    <property type="match status" value="2"/>
</dbReference>
<feature type="transmembrane region" description="Helical" evidence="9">
    <location>
        <begin position="108"/>
        <end position="131"/>
    </location>
</feature>
<comment type="subcellular location">
    <subcellularLocation>
        <location evidence="1">Membrane</location>
        <topology evidence="1">Multi-pass membrane protein</topology>
    </subcellularLocation>
</comment>
<feature type="domain" description="Potassium channel" evidence="10">
    <location>
        <begin position="246"/>
        <end position="302"/>
    </location>
</feature>
<evidence type="ECO:0000256" key="6">
    <source>
        <dbReference type="ARBA" id="ARBA00023136"/>
    </source>
</evidence>
<evidence type="ECO:0000256" key="9">
    <source>
        <dbReference type="SAM" id="Phobius"/>
    </source>
</evidence>
<dbReference type="GO" id="GO:0015271">
    <property type="term" value="F:outward rectifier potassium channel activity"/>
    <property type="evidence" value="ECO:0007669"/>
    <property type="project" value="TreeGrafter"/>
</dbReference>
<evidence type="ECO:0000259" key="10">
    <source>
        <dbReference type="Pfam" id="PF07885"/>
    </source>
</evidence>
<proteinExistence type="inferred from homology"/>
<dbReference type="SUPFAM" id="SSF81324">
    <property type="entry name" value="Voltage-gated potassium channels"/>
    <property type="match status" value="2"/>
</dbReference>
<comment type="caution">
    <text evidence="11">The sequence shown here is derived from an EMBL/GenBank/DDBJ whole genome shotgun (WGS) entry which is preliminary data.</text>
</comment>
<evidence type="ECO:0000256" key="2">
    <source>
        <dbReference type="ARBA" id="ARBA00022448"/>
    </source>
</evidence>
<evidence type="ECO:0000256" key="4">
    <source>
        <dbReference type="ARBA" id="ARBA00022989"/>
    </source>
</evidence>
<dbReference type="PANTHER" id="PTHR11003:SF291">
    <property type="entry name" value="IP11374P"/>
    <property type="match status" value="1"/>
</dbReference>
<gene>
    <name evidence="11" type="ORF">LTR62_006833</name>
</gene>
<keyword evidence="7 8" id="KW-0407">Ion channel</keyword>
<accession>A0AAN7YIA6</accession>
<keyword evidence="3 8" id="KW-0812">Transmembrane</keyword>
<dbReference type="EMBL" id="JAVRRL010000061">
    <property type="protein sequence ID" value="KAK5109596.1"/>
    <property type="molecule type" value="Genomic_DNA"/>
</dbReference>
<dbReference type="GO" id="GO:0005886">
    <property type="term" value="C:plasma membrane"/>
    <property type="evidence" value="ECO:0007669"/>
    <property type="project" value="TreeGrafter"/>
</dbReference>
<dbReference type="GO" id="GO:0022841">
    <property type="term" value="F:potassium ion leak channel activity"/>
    <property type="evidence" value="ECO:0007669"/>
    <property type="project" value="TreeGrafter"/>
</dbReference>
<organism evidence="11 12">
    <name type="scientific">Meristemomyces frigidus</name>
    <dbReference type="NCBI Taxonomy" id="1508187"/>
    <lineage>
        <taxon>Eukaryota</taxon>
        <taxon>Fungi</taxon>
        <taxon>Dikarya</taxon>
        <taxon>Ascomycota</taxon>
        <taxon>Pezizomycotina</taxon>
        <taxon>Dothideomycetes</taxon>
        <taxon>Dothideomycetidae</taxon>
        <taxon>Mycosphaerellales</taxon>
        <taxon>Teratosphaeriaceae</taxon>
        <taxon>Meristemomyces</taxon>
    </lineage>
</organism>
<comment type="similarity">
    <text evidence="8">Belongs to the two pore domain potassium channel (TC 1.A.1.8) family.</text>
</comment>
<dbReference type="Proteomes" id="UP001310890">
    <property type="component" value="Unassembled WGS sequence"/>
</dbReference>
<dbReference type="InterPro" id="IPR003280">
    <property type="entry name" value="2pore_dom_K_chnl"/>
</dbReference>
<keyword evidence="4 9" id="KW-1133">Transmembrane helix</keyword>
<feature type="domain" description="Potassium channel" evidence="10">
    <location>
        <begin position="160"/>
        <end position="214"/>
    </location>
</feature>
<feature type="transmembrane region" description="Helical" evidence="9">
    <location>
        <begin position="175"/>
        <end position="194"/>
    </location>
</feature>